<sequence length="150" mass="16770">MYFAIRQAGIHDLDTLVPLFDAYRQFYRQPADPARARHFLAERFAHHQSVILLACDEQQAGLGFVQLYPLFSSVRTARMYLLNDLFVAASARRHGVARALMHAAAGQARALGAASLTLATALDNQPAQALYESLGWQREQRFCEYALSVS</sequence>
<keyword evidence="2" id="KW-0012">Acyltransferase</keyword>
<dbReference type="PROSITE" id="PS51186">
    <property type="entry name" value="GNAT"/>
    <property type="match status" value="1"/>
</dbReference>
<organism evidence="4 5">
    <name type="scientific">Dyella acidiphila</name>
    <dbReference type="NCBI Taxonomy" id="2775866"/>
    <lineage>
        <taxon>Bacteria</taxon>
        <taxon>Pseudomonadati</taxon>
        <taxon>Pseudomonadota</taxon>
        <taxon>Gammaproteobacteria</taxon>
        <taxon>Lysobacterales</taxon>
        <taxon>Rhodanobacteraceae</taxon>
        <taxon>Dyella</taxon>
    </lineage>
</organism>
<dbReference type="CDD" id="cd04301">
    <property type="entry name" value="NAT_SF"/>
    <property type="match status" value="1"/>
</dbReference>
<dbReference type="InterPro" id="IPR016181">
    <property type="entry name" value="Acyl_CoA_acyltransferase"/>
</dbReference>
<gene>
    <name evidence="4" type="ORF">IGX34_06580</name>
</gene>
<evidence type="ECO:0000256" key="1">
    <source>
        <dbReference type="ARBA" id="ARBA00022679"/>
    </source>
</evidence>
<dbReference type="Gene3D" id="3.40.630.30">
    <property type="match status" value="1"/>
</dbReference>
<dbReference type="EMBL" id="JACZZA010000002">
    <property type="protein sequence ID" value="MBE1160046.1"/>
    <property type="molecule type" value="Genomic_DNA"/>
</dbReference>
<dbReference type="PANTHER" id="PTHR43877:SF2">
    <property type="entry name" value="AMINOALKYLPHOSPHONATE N-ACETYLTRANSFERASE-RELATED"/>
    <property type="match status" value="1"/>
</dbReference>
<dbReference type="SUPFAM" id="SSF55729">
    <property type="entry name" value="Acyl-CoA N-acyltransferases (Nat)"/>
    <property type="match status" value="1"/>
</dbReference>
<keyword evidence="5" id="KW-1185">Reference proteome</keyword>
<dbReference type="InterPro" id="IPR050832">
    <property type="entry name" value="Bact_Acetyltransf"/>
</dbReference>
<proteinExistence type="predicted"/>
<name>A0ABR9G7M0_9GAMM</name>
<accession>A0ABR9G7M0</accession>
<evidence type="ECO:0000313" key="4">
    <source>
        <dbReference type="EMBL" id="MBE1160046.1"/>
    </source>
</evidence>
<protein>
    <submittedName>
        <fullName evidence="4">GNAT family N-acetyltransferase</fullName>
    </submittedName>
</protein>
<evidence type="ECO:0000313" key="5">
    <source>
        <dbReference type="Proteomes" id="UP000651010"/>
    </source>
</evidence>
<evidence type="ECO:0000256" key="2">
    <source>
        <dbReference type="ARBA" id="ARBA00023315"/>
    </source>
</evidence>
<comment type="caution">
    <text evidence="4">The sequence shown here is derived from an EMBL/GenBank/DDBJ whole genome shotgun (WGS) entry which is preliminary data.</text>
</comment>
<dbReference type="InterPro" id="IPR000182">
    <property type="entry name" value="GNAT_dom"/>
</dbReference>
<reference evidence="4 5" key="1">
    <citation type="submission" date="2020-09" db="EMBL/GenBank/DDBJ databases">
        <title>Dyella sp. 7MK23 isolated from forest soil.</title>
        <authorList>
            <person name="Fu J."/>
        </authorList>
    </citation>
    <scope>NUCLEOTIDE SEQUENCE [LARGE SCALE GENOMIC DNA]</scope>
    <source>
        <strain evidence="4 5">7MK23</strain>
    </source>
</reference>
<dbReference type="Pfam" id="PF00583">
    <property type="entry name" value="Acetyltransf_1"/>
    <property type="match status" value="1"/>
</dbReference>
<dbReference type="Proteomes" id="UP000651010">
    <property type="component" value="Unassembled WGS sequence"/>
</dbReference>
<keyword evidence="1" id="KW-0808">Transferase</keyword>
<dbReference type="PANTHER" id="PTHR43877">
    <property type="entry name" value="AMINOALKYLPHOSPHONATE N-ACETYLTRANSFERASE-RELATED-RELATED"/>
    <property type="match status" value="1"/>
</dbReference>
<dbReference type="RefSeq" id="WP_192554887.1">
    <property type="nucleotide sequence ID" value="NZ_JACZZA010000002.1"/>
</dbReference>
<evidence type="ECO:0000259" key="3">
    <source>
        <dbReference type="PROSITE" id="PS51186"/>
    </source>
</evidence>
<feature type="domain" description="N-acetyltransferase" evidence="3">
    <location>
        <begin position="3"/>
        <end position="150"/>
    </location>
</feature>